<comment type="caution">
    <text evidence="1">The sequence shown here is derived from an EMBL/GenBank/DDBJ whole genome shotgun (WGS) entry which is preliminary data.</text>
</comment>
<reference evidence="2" key="1">
    <citation type="submission" date="2015-11" db="EMBL/GenBank/DDBJ databases">
        <authorList>
            <person name="Tobias N.J."/>
            <person name="Mishra B."/>
            <person name="Gupta D.K."/>
            <person name="Thines M."/>
            <person name="Stinear T.P."/>
            <person name="Bode H.B."/>
        </authorList>
    </citation>
    <scope>NUCLEOTIDE SEQUENCE [LARGE SCALE GENOMIC DNA]</scope>
    <source>
        <strain evidence="2">PB45.5</strain>
    </source>
</reference>
<protein>
    <submittedName>
        <fullName evidence="1">Uncharacterized protein</fullName>
    </submittedName>
</protein>
<dbReference type="AlphaFoldDB" id="A0A1B8YK45"/>
<dbReference type="PATRIC" id="fig|29488.15.peg.1670"/>
<evidence type="ECO:0000313" key="1">
    <source>
        <dbReference type="EMBL" id="OCA55429.1"/>
    </source>
</evidence>
<gene>
    <name evidence="1" type="ORF">Phpb_01527</name>
</gene>
<dbReference type="RefSeq" id="WP_065389817.1">
    <property type="nucleotide sequence ID" value="NZ_CAWMQN010000036.1"/>
</dbReference>
<evidence type="ECO:0000313" key="2">
    <source>
        <dbReference type="Proteomes" id="UP000092665"/>
    </source>
</evidence>
<name>A0A1B8YK45_9GAMM</name>
<dbReference type="EMBL" id="LOIC01000036">
    <property type="protein sequence ID" value="OCA55429.1"/>
    <property type="molecule type" value="Genomic_DNA"/>
</dbReference>
<proteinExistence type="predicted"/>
<dbReference type="Proteomes" id="UP000092665">
    <property type="component" value="Unassembled WGS sequence"/>
</dbReference>
<keyword evidence="2" id="KW-1185">Reference proteome</keyword>
<organism evidence="1 2">
    <name type="scientific">Photorhabdus namnaonensis</name>
    <dbReference type="NCBI Taxonomy" id="1851568"/>
    <lineage>
        <taxon>Bacteria</taxon>
        <taxon>Pseudomonadati</taxon>
        <taxon>Pseudomonadota</taxon>
        <taxon>Gammaproteobacteria</taxon>
        <taxon>Enterobacterales</taxon>
        <taxon>Morganellaceae</taxon>
        <taxon>Photorhabdus</taxon>
    </lineage>
</organism>
<sequence length="118" mass="13669">MKLIDSLIEKEYRQQLLQSRKSLFAGDNPELLSLLYEVRPETKSAFVLEWVPEQGEDLYTVLLDKELIVTVEISRINSEKLILGEISLAQYEKTLRYKKNKLQLAVALDIISNEIKSE</sequence>
<accession>A0A1B8YK45</accession>